<dbReference type="WBParaSite" id="Csp11.Scaffold630.g17793.t1">
    <property type="protein sequence ID" value="Csp11.Scaffold630.g17793.t1"/>
    <property type="gene ID" value="Csp11.Scaffold630.g17793"/>
</dbReference>
<evidence type="ECO:0000313" key="5">
    <source>
        <dbReference type="WBParaSite" id="Csp11.Scaffold630.g17793.t1"/>
    </source>
</evidence>
<accession>A0A1I7UNN0</accession>
<sequence>MTNVFLSANSHWEVKEFDYDDDMIMPLDHGQFRGRAHSRDQDSPISYNEEIAKILGHTKHVDKVLTRQDTEEKKTQSVQTIQPLSDEEKNRLTLDPEFLDSFNLSCKVIGRALNEDIDIFINYTKDPYDKAIASDDLLHLAQVCHDDTWTAKRLVTGMTFSKHHPDLLAVSYGPCDVPNEPPGVIVVWNTKSKRVTAEFIVYCRSEIQSVSCLAVVGTKNAHNLFKLSCERCVYNHFIKTIVPFFTEASVIKKTLLQILPLVDLDSNDTSEADSVARILTVIGEKLRIFVLLSSFRWSLENSLVTNNRRRKQSGIRQKNK</sequence>
<keyword evidence="3" id="KW-0677">Repeat</keyword>
<dbReference type="InterPro" id="IPR050687">
    <property type="entry name" value="Dynein_IC"/>
</dbReference>
<keyword evidence="1" id="KW-0963">Cytoplasm</keyword>
<dbReference type="GO" id="GO:0045503">
    <property type="term" value="F:dynein light chain binding"/>
    <property type="evidence" value="ECO:0007669"/>
    <property type="project" value="TreeGrafter"/>
</dbReference>
<dbReference type="Proteomes" id="UP000095282">
    <property type="component" value="Unplaced"/>
</dbReference>
<dbReference type="STRING" id="1561998.A0A1I7UNN0"/>
<evidence type="ECO:0000256" key="1">
    <source>
        <dbReference type="ARBA" id="ARBA00022490"/>
    </source>
</evidence>
<dbReference type="PANTHER" id="PTHR12442:SF22">
    <property type="entry name" value="CYTOPLASMIC DYNEIN 1 INTERMEDIATE CHAIN-RELATED"/>
    <property type="match status" value="1"/>
</dbReference>
<reference evidence="5" key="1">
    <citation type="submission" date="2016-11" db="UniProtKB">
        <authorList>
            <consortium name="WormBaseParasite"/>
        </authorList>
    </citation>
    <scope>IDENTIFICATION</scope>
</reference>
<proteinExistence type="predicted"/>
<dbReference type="GO" id="GO:0045504">
    <property type="term" value="F:dynein heavy chain binding"/>
    <property type="evidence" value="ECO:0007669"/>
    <property type="project" value="TreeGrafter"/>
</dbReference>
<dbReference type="GO" id="GO:0005868">
    <property type="term" value="C:cytoplasmic dynein complex"/>
    <property type="evidence" value="ECO:0007669"/>
    <property type="project" value="TreeGrafter"/>
</dbReference>
<keyword evidence="4" id="KW-1185">Reference proteome</keyword>
<keyword evidence="2" id="KW-0853">WD repeat</keyword>
<organism evidence="4 5">
    <name type="scientific">Caenorhabditis tropicalis</name>
    <dbReference type="NCBI Taxonomy" id="1561998"/>
    <lineage>
        <taxon>Eukaryota</taxon>
        <taxon>Metazoa</taxon>
        <taxon>Ecdysozoa</taxon>
        <taxon>Nematoda</taxon>
        <taxon>Chromadorea</taxon>
        <taxon>Rhabditida</taxon>
        <taxon>Rhabditina</taxon>
        <taxon>Rhabditomorpha</taxon>
        <taxon>Rhabditoidea</taxon>
        <taxon>Rhabditidae</taxon>
        <taxon>Peloderinae</taxon>
        <taxon>Caenorhabditis</taxon>
    </lineage>
</organism>
<dbReference type="PANTHER" id="PTHR12442">
    <property type="entry name" value="DYNEIN INTERMEDIATE CHAIN"/>
    <property type="match status" value="1"/>
</dbReference>
<dbReference type="GO" id="GO:0010970">
    <property type="term" value="P:transport along microtubule"/>
    <property type="evidence" value="ECO:0007669"/>
    <property type="project" value="TreeGrafter"/>
</dbReference>
<dbReference type="AlphaFoldDB" id="A0A1I7UNN0"/>
<name>A0A1I7UNN0_9PELO</name>
<protein>
    <submittedName>
        <fullName evidence="5">START domain-containing protein</fullName>
    </submittedName>
</protein>
<evidence type="ECO:0000313" key="4">
    <source>
        <dbReference type="Proteomes" id="UP000095282"/>
    </source>
</evidence>
<evidence type="ECO:0000256" key="3">
    <source>
        <dbReference type="ARBA" id="ARBA00022737"/>
    </source>
</evidence>
<evidence type="ECO:0000256" key="2">
    <source>
        <dbReference type="ARBA" id="ARBA00022574"/>
    </source>
</evidence>